<feature type="transmembrane region" description="Helical" evidence="5">
    <location>
        <begin position="7"/>
        <end position="25"/>
    </location>
</feature>
<evidence type="ECO:0000256" key="1">
    <source>
        <dbReference type="ARBA" id="ARBA00004141"/>
    </source>
</evidence>
<keyword evidence="8" id="KW-1185">Reference proteome</keyword>
<keyword evidence="2 5" id="KW-0812">Transmembrane</keyword>
<evidence type="ECO:0000256" key="4">
    <source>
        <dbReference type="ARBA" id="ARBA00023136"/>
    </source>
</evidence>
<feature type="domain" description="TM2" evidence="6">
    <location>
        <begin position="10"/>
        <end position="43"/>
    </location>
</feature>
<dbReference type="EMBL" id="QUAJ01000005">
    <property type="protein sequence ID" value="REI42249.1"/>
    <property type="molecule type" value="Genomic_DNA"/>
</dbReference>
<accession>A0ABX9KJ05</accession>
<comment type="subcellular location">
    <subcellularLocation>
        <location evidence="1">Membrane</location>
        <topology evidence="1">Multi-pass membrane protein</topology>
    </subcellularLocation>
</comment>
<sequence>MKKEDYDIHWIITFALCFVAGGLGVHRFYNGKYKTGLLMLYLTDLLPIATPLILLDLALILTGVFKIER</sequence>
<dbReference type="InterPro" id="IPR007829">
    <property type="entry name" value="TM2"/>
</dbReference>
<name>A0ABX9KJ05_9FUSO</name>
<keyword evidence="4 5" id="KW-0472">Membrane</keyword>
<organism evidence="7 8">
    <name type="scientific">Psychrilyobacter piezotolerans</name>
    <dbReference type="NCBI Taxonomy" id="2293438"/>
    <lineage>
        <taxon>Bacteria</taxon>
        <taxon>Fusobacteriati</taxon>
        <taxon>Fusobacteriota</taxon>
        <taxon>Fusobacteriia</taxon>
        <taxon>Fusobacteriales</taxon>
        <taxon>Fusobacteriaceae</taxon>
        <taxon>Psychrilyobacter</taxon>
    </lineage>
</organism>
<feature type="transmembrane region" description="Helical" evidence="5">
    <location>
        <begin position="45"/>
        <end position="65"/>
    </location>
</feature>
<reference evidence="7 8" key="1">
    <citation type="submission" date="2018-08" db="EMBL/GenBank/DDBJ databases">
        <title>Draft genome sequence of Psychrilyobacter sp. strain SD5 isolated from Black Sea water.</title>
        <authorList>
            <person name="Yadav S."/>
            <person name="Villanueva L."/>
            <person name="Damste J.S.S."/>
        </authorList>
    </citation>
    <scope>NUCLEOTIDE SEQUENCE [LARGE SCALE GENOMIC DNA]</scope>
    <source>
        <strain evidence="7 8">SD5</strain>
    </source>
</reference>
<evidence type="ECO:0000256" key="5">
    <source>
        <dbReference type="SAM" id="Phobius"/>
    </source>
</evidence>
<dbReference type="Pfam" id="PF05154">
    <property type="entry name" value="TM2"/>
    <property type="match status" value="1"/>
</dbReference>
<evidence type="ECO:0000259" key="6">
    <source>
        <dbReference type="Pfam" id="PF05154"/>
    </source>
</evidence>
<evidence type="ECO:0000256" key="2">
    <source>
        <dbReference type="ARBA" id="ARBA00022692"/>
    </source>
</evidence>
<evidence type="ECO:0000313" key="7">
    <source>
        <dbReference type="EMBL" id="REI42249.1"/>
    </source>
</evidence>
<dbReference type="Proteomes" id="UP000263486">
    <property type="component" value="Unassembled WGS sequence"/>
</dbReference>
<evidence type="ECO:0000313" key="8">
    <source>
        <dbReference type="Proteomes" id="UP000263486"/>
    </source>
</evidence>
<protein>
    <submittedName>
        <fullName evidence="7">NINE protein</fullName>
    </submittedName>
</protein>
<keyword evidence="3 5" id="KW-1133">Transmembrane helix</keyword>
<comment type="caution">
    <text evidence="7">The sequence shown here is derived from an EMBL/GenBank/DDBJ whole genome shotgun (WGS) entry which is preliminary data.</text>
</comment>
<proteinExistence type="predicted"/>
<dbReference type="RefSeq" id="WP_114641627.1">
    <property type="nucleotide sequence ID" value="NZ_JAACIO010000005.1"/>
</dbReference>
<evidence type="ECO:0000256" key="3">
    <source>
        <dbReference type="ARBA" id="ARBA00022989"/>
    </source>
</evidence>
<gene>
    <name evidence="7" type="ORF">DYH56_04300</name>
</gene>